<evidence type="ECO:0000259" key="1">
    <source>
        <dbReference type="Pfam" id="PF24553"/>
    </source>
</evidence>
<dbReference type="Pfam" id="PF24553">
    <property type="entry name" value="Rv0428c_C"/>
    <property type="match status" value="1"/>
</dbReference>
<evidence type="ECO:0000313" key="2">
    <source>
        <dbReference type="EMBL" id="WCZ33266.1"/>
    </source>
</evidence>
<dbReference type="Proteomes" id="UP001220064">
    <property type="component" value="Chromosome"/>
</dbReference>
<dbReference type="RefSeq" id="WP_022862967.1">
    <property type="nucleotide sequence ID" value="NZ_ATVG01000005.1"/>
</dbReference>
<keyword evidence="3" id="KW-1185">Reference proteome</keyword>
<proteinExistence type="predicted"/>
<name>A0ABY7UA53_9CORY</name>
<reference evidence="2 3" key="1">
    <citation type="submission" date="2020-10" db="EMBL/GenBank/DDBJ databases">
        <title>Complete genome sequence of Corynebacterium massiliense DSM 45435, type strain of Corynebacterium massiliense.</title>
        <authorList>
            <person name="Busche T."/>
            <person name="Kalinowski J."/>
            <person name="Ruckert C."/>
        </authorList>
    </citation>
    <scope>NUCLEOTIDE SEQUENCE [LARGE SCALE GENOMIC DNA]</scope>
    <source>
        <strain evidence="2 3">DSM 45435</strain>
    </source>
</reference>
<gene>
    <name evidence="2" type="ORF">CMASS_09270</name>
</gene>
<organism evidence="2 3">
    <name type="scientific">Corynebacterium massiliense DSM 45435</name>
    <dbReference type="NCBI Taxonomy" id="1121364"/>
    <lineage>
        <taxon>Bacteria</taxon>
        <taxon>Bacillati</taxon>
        <taxon>Actinomycetota</taxon>
        <taxon>Actinomycetes</taxon>
        <taxon>Mycobacteriales</taxon>
        <taxon>Corynebacteriaceae</taxon>
        <taxon>Corynebacterium</taxon>
    </lineage>
</organism>
<accession>A0ABY7UA53</accession>
<dbReference type="EMBL" id="CP063189">
    <property type="protein sequence ID" value="WCZ33266.1"/>
    <property type="molecule type" value="Genomic_DNA"/>
</dbReference>
<dbReference type="InterPro" id="IPR056935">
    <property type="entry name" value="Rv0428c-like_C"/>
</dbReference>
<sequence>MARFFRSDDIAVGDRVVARRQYGDADTPYKNAARGAVHSDVIGHVLRVDPLVIRPQQVGGYPSDLPAVEIPAAQLYVVKKLSPRTVRNSDIRRAEFYLAGVDPETREASGGVAGATTWTGDNQWFMRAGHPAVPLGTAAAFQPAPLAEIEAFYRRLGEAVRVAVPERIGKPAERLLTDPGWDAGDEDIVMHRGHAQDAAGAPYVVIAAADKEAAAALEQDGYLELYRRRIATKAHG</sequence>
<evidence type="ECO:0000313" key="3">
    <source>
        <dbReference type="Proteomes" id="UP001220064"/>
    </source>
</evidence>
<protein>
    <recommendedName>
        <fullName evidence="1">Histone acetyltransferase Rv0428c-like C-terminal domain-containing protein</fullName>
    </recommendedName>
</protein>
<feature type="domain" description="Histone acetyltransferase Rv0428c-like C-terminal" evidence="1">
    <location>
        <begin position="123"/>
        <end position="212"/>
    </location>
</feature>